<dbReference type="PANTHER" id="PTHR47785">
    <property type="entry name" value="ZN(II)2CYS6 TRANSCRIPTION FACTOR (EUROFUNG)-RELATED-RELATED"/>
    <property type="match status" value="1"/>
</dbReference>
<dbReference type="InterPro" id="IPR053181">
    <property type="entry name" value="EcdB-like_regulator"/>
</dbReference>
<evidence type="ECO:0000313" key="4">
    <source>
        <dbReference type="EMBL" id="KAH6894661.1"/>
    </source>
</evidence>
<dbReference type="GO" id="GO:0000981">
    <property type="term" value="F:DNA-binding transcription factor activity, RNA polymerase II-specific"/>
    <property type="evidence" value="ECO:0007669"/>
    <property type="project" value="InterPro"/>
</dbReference>
<dbReference type="SMART" id="SM00066">
    <property type="entry name" value="GAL4"/>
    <property type="match status" value="1"/>
</dbReference>
<gene>
    <name evidence="4" type="ORF">B0T10DRAFT_536726</name>
</gene>
<dbReference type="SUPFAM" id="SSF57701">
    <property type="entry name" value="Zn2/Cys6 DNA-binding domain"/>
    <property type="match status" value="1"/>
</dbReference>
<feature type="region of interest" description="Disordered" evidence="2">
    <location>
        <begin position="1"/>
        <end position="31"/>
    </location>
</feature>
<keyword evidence="1" id="KW-0539">Nucleus</keyword>
<feature type="compositionally biased region" description="Polar residues" evidence="2">
    <location>
        <begin position="107"/>
        <end position="145"/>
    </location>
</feature>
<dbReference type="Gene3D" id="4.10.240.10">
    <property type="entry name" value="Zn(2)-C6 fungal-type DNA-binding domain"/>
    <property type="match status" value="1"/>
</dbReference>
<name>A0A9P9AQC6_9HYPO</name>
<feature type="domain" description="Zn(2)-C6 fungal-type" evidence="3">
    <location>
        <begin position="40"/>
        <end position="70"/>
    </location>
</feature>
<organism evidence="4 5">
    <name type="scientific">Thelonectria olida</name>
    <dbReference type="NCBI Taxonomy" id="1576542"/>
    <lineage>
        <taxon>Eukaryota</taxon>
        <taxon>Fungi</taxon>
        <taxon>Dikarya</taxon>
        <taxon>Ascomycota</taxon>
        <taxon>Pezizomycotina</taxon>
        <taxon>Sordariomycetes</taxon>
        <taxon>Hypocreomycetidae</taxon>
        <taxon>Hypocreales</taxon>
        <taxon>Nectriaceae</taxon>
        <taxon>Thelonectria</taxon>
    </lineage>
</organism>
<dbReference type="AlphaFoldDB" id="A0A9P9AQC6"/>
<dbReference type="PANTHER" id="PTHR47785:SF5">
    <property type="entry name" value="ZN(II)2CYS6 TRANSCRIPTION FACTOR (EUROFUNG)"/>
    <property type="match status" value="1"/>
</dbReference>
<protein>
    <submittedName>
        <fullName evidence="4">C6 zinc finger domain-containing protein</fullName>
    </submittedName>
</protein>
<evidence type="ECO:0000256" key="2">
    <source>
        <dbReference type="SAM" id="MobiDB-lite"/>
    </source>
</evidence>
<dbReference type="CDD" id="cd00067">
    <property type="entry name" value="GAL4"/>
    <property type="match status" value="1"/>
</dbReference>
<dbReference type="GO" id="GO:0008270">
    <property type="term" value="F:zinc ion binding"/>
    <property type="evidence" value="ECO:0007669"/>
    <property type="project" value="InterPro"/>
</dbReference>
<dbReference type="CDD" id="cd12148">
    <property type="entry name" value="fungal_TF_MHR"/>
    <property type="match status" value="1"/>
</dbReference>
<sequence length="641" mass="71431">MAGQSSPSSFVDHSTSPPGQGSGPTSRESASYARRRAGTACLVCRSRKTKCDNRRPVCGFCRATGGACGYPDDGPSDHSKLDRGSLAILQRLGEMERNITALLSRNESNDGTSADQPGLQQLGSSANQPLSYTPDATMSDESQPGNDRPPAADVVTRSSEMRVESLLRWPVFDIHHYPSLTSSLGHEGGHVQTVAEDGLFDLDPEVIAQLVENFLATNHLKNPIFVVDQVWARVSDIAETGLRWDGTTCLVLLICAVSVLSPPVSKEAQPGYSRRVDRLKRAELYFQMSQRRIGMLYHSNSLLAVQCSFLTAVYLMTTFRIMAAWKAFSQAGTQCVGWLVARGHAGGPAEGQLSHVQVSKGDGEQHMEESLYWSCLKSELQLGLPGSSLNEMQYSHVYPSPPSPSQLIGNHTRSESAAQRERDHLEKAWFFYLAEIALRRIMNEALSSRYWADSWYYTTNWWTASGEDRYRHDVERFKAKLDTWREMLPPAMAFPSNANEGTGDTLRGILRGHLVDILDVLYFPAVRAVACKEINEIGPYVLAIAREALSNAVYRLTICEEGFWHRHQGTWLMIRTCSRSTLQLLAIAFRARQEPSLAGLLPEGWKYSVSRVFTCLEYWEPESADVKSLLARLRELVSRLE</sequence>
<dbReference type="InterPro" id="IPR001138">
    <property type="entry name" value="Zn2Cys6_DnaBD"/>
</dbReference>
<dbReference type="EMBL" id="JAGPYM010000005">
    <property type="protein sequence ID" value="KAH6894661.1"/>
    <property type="molecule type" value="Genomic_DNA"/>
</dbReference>
<dbReference type="InterPro" id="IPR036864">
    <property type="entry name" value="Zn2-C6_fun-type_DNA-bd_sf"/>
</dbReference>
<dbReference type="PROSITE" id="PS50048">
    <property type="entry name" value="ZN2_CY6_FUNGAL_2"/>
    <property type="match status" value="1"/>
</dbReference>
<evidence type="ECO:0000259" key="3">
    <source>
        <dbReference type="PROSITE" id="PS50048"/>
    </source>
</evidence>
<dbReference type="Proteomes" id="UP000777438">
    <property type="component" value="Unassembled WGS sequence"/>
</dbReference>
<evidence type="ECO:0000256" key="1">
    <source>
        <dbReference type="ARBA" id="ARBA00023242"/>
    </source>
</evidence>
<dbReference type="PROSITE" id="PS00463">
    <property type="entry name" value="ZN2_CY6_FUNGAL_1"/>
    <property type="match status" value="1"/>
</dbReference>
<keyword evidence="5" id="KW-1185">Reference proteome</keyword>
<dbReference type="Pfam" id="PF00172">
    <property type="entry name" value="Zn_clus"/>
    <property type="match status" value="1"/>
</dbReference>
<comment type="caution">
    <text evidence="4">The sequence shown here is derived from an EMBL/GenBank/DDBJ whole genome shotgun (WGS) entry which is preliminary data.</text>
</comment>
<dbReference type="OrthoDB" id="4356994at2759"/>
<evidence type="ECO:0000313" key="5">
    <source>
        <dbReference type="Proteomes" id="UP000777438"/>
    </source>
</evidence>
<accession>A0A9P9AQC6</accession>
<feature type="compositionally biased region" description="Polar residues" evidence="2">
    <location>
        <begin position="1"/>
        <end position="25"/>
    </location>
</feature>
<feature type="region of interest" description="Disordered" evidence="2">
    <location>
        <begin position="107"/>
        <end position="157"/>
    </location>
</feature>
<proteinExistence type="predicted"/>
<reference evidence="4 5" key="1">
    <citation type="journal article" date="2021" name="Nat. Commun.">
        <title>Genetic determinants of endophytism in the Arabidopsis root mycobiome.</title>
        <authorList>
            <person name="Mesny F."/>
            <person name="Miyauchi S."/>
            <person name="Thiergart T."/>
            <person name="Pickel B."/>
            <person name="Atanasova L."/>
            <person name="Karlsson M."/>
            <person name="Huettel B."/>
            <person name="Barry K.W."/>
            <person name="Haridas S."/>
            <person name="Chen C."/>
            <person name="Bauer D."/>
            <person name="Andreopoulos W."/>
            <person name="Pangilinan J."/>
            <person name="LaButti K."/>
            <person name="Riley R."/>
            <person name="Lipzen A."/>
            <person name="Clum A."/>
            <person name="Drula E."/>
            <person name="Henrissat B."/>
            <person name="Kohler A."/>
            <person name="Grigoriev I.V."/>
            <person name="Martin F.M."/>
            <person name="Hacquard S."/>
        </authorList>
    </citation>
    <scope>NUCLEOTIDE SEQUENCE [LARGE SCALE GENOMIC DNA]</scope>
    <source>
        <strain evidence="4 5">MPI-CAGE-CH-0241</strain>
    </source>
</reference>